<comment type="caution">
    <text evidence="2">The sequence shown here is derived from an EMBL/GenBank/DDBJ whole genome shotgun (WGS) entry which is preliminary data.</text>
</comment>
<proteinExistence type="predicted"/>
<dbReference type="Pfam" id="PF13478">
    <property type="entry name" value="XdhC_C"/>
    <property type="match status" value="1"/>
</dbReference>
<dbReference type="PANTHER" id="PTHR30388:SF4">
    <property type="entry name" value="MOLYBDENUM COFACTOR INSERTION CHAPERONE PAOD"/>
    <property type="match status" value="1"/>
</dbReference>
<dbReference type="InterPro" id="IPR027051">
    <property type="entry name" value="XdhC_Rossmann_dom"/>
</dbReference>
<name>A0ABU0I5R3_9HYPH</name>
<evidence type="ECO:0000259" key="1">
    <source>
        <dbReference type="Pfam" id="PF13478"/>
    </source>
</evidence>
<dbReference type="Gene3D" id="3.40.50.720">
    <property type="entry name" value="NAD(P)-binding Rossmann-like Domain"/>
    <property type="match status" value="1"/>
</dbReference>
<protein>
    <submittedName>
        <fullName evidence="2">Xanthine dehydrogenase accessory factor</fullName>
    </submittedName>
</protein>
<organism evidence="2 3">
    <name type="scientific">Methylobacterium aerolatum</name>
    <dbReference type="NCBI Taxonomy" id="418708"/>
    <lineage>
        <taxon>Bacteria</taxon>
        <taxon>Pseudomonadati</taxon>
        <taxon>Pseudomonadota</taxon>
        <taxon>Alphaproteobacteria</taxon>
        <taxon>Hyphomicrobiales</taxon>
        <taxon>Methylobacteriaceae</taxon>
        <taxon>Methylobacterium</taxon>
    </lineage>
</organism>
<evidence type="ECO:0000313" key="2">
    <source>
        <dbReference type="EMBL" id="MDQ0449958.1"/>
    </source>
</evidence>
<dbReference type="RefSeq" id="WP_238208268.1">
    <property type="nucleotide sequence ID" value="NZ_BPQE01000048.1"/>
</dbReference>
<feature type="domain" description="XdhC Rossmann" evidence="1">
    <location>
        <begin position="77"/>
        <end position="220"/>
    </location>
</feature>
<dbReference type="Proteomes" id="UP001231124">
    <property type="component" value="Unassembled WGS sequence"/>
</dbReference>
<keyword evidence="3" id="KW-1185">Reference proteome</keyword>
<reference evidence="2 3" key="1">
    <citation type="submission" date="2023-07" db="EMBL/GenBank/DDBJ databases">
        <title>Genomic Encyclopedia of Type Strains, Phase IV (KMG-IV): sequencing the most valuable type-strain genomes for metagenomic binning, comparative biology and taxonomic classification.</title>
        <authorList>
            <person name="Goeker M."/>
        </authorList>
    </citation>
    <scope>NUCLEOTIDE SEQUENCE [LARGE SCALE GENOMIC DNA]</scope>
    <source>
        <strain evidence="2 3">DSM 19013</strain>
    </source>
</reference>
<gene>
    <name evidence="2" type="ORF">QO012_004483</name>
</gene>
<sequence>MRAEILERLNAERAARRAAILVTRIPDGHQRLVREAEVDGDPLADVLRPRFASARSGLVETPEGQAFLTVQVPPVRLVVVGAVHISQAMATMAGALDLALTVIDPRTAFATPERFPGIDLVAEWPDAAFAGPVPPLDRYCALAALTHDPKIDDPALAAALRAGCFYVGALGSRKTHAARVARLTQAGFGEAEIARIHAPIGLPLGAVSPAEIGLAILAEIIAELRRAPKPEAA</sequence>
<dbReference type="InterPro" id="IPR052698">
    <property type="entry name" value="MoCofactor_Util/Proc"/>
</dbReference>
<accession>A0ABU0I5R3</accession>
<evidence type="ECO:0000313" key="3">
    <source>
        <dbReference type="Proteomes" id="UP001231124"/>
    </source>
</evidence>
<dbReference type="EMBL" id="JAUSVP010000021">
    <property type="protein sequence ID" value="MDQ0449958.1"/>
    <property type="molecule type" value="Genomic_DNA"/>
</dbReference>
<dbReference type="PANTHER" id="PTHR30388">
    <property type="entry name" value="ALDEHYDE OXIDOREDUCTASE MOLYBDENUM COFACTOR ASSEMBLY PROTEIN"/>
    <property type="match status" value="1"/>
</dbReference>